<dbReference type="InterPro" id="IPR005579">
    <property type="entry name" value="Cgr1-like"/>
</dbReference>
<gene>
    <name evidence="10" type="ORF">GLOTRDRAFT_135211</name>
</gene>
<dbReference type="GO" id="GO:0005730">
    <property type="term" value="C:nucleolus"/>
    <property type="evidence" value="ECO:0007669"/>
    <property type="project" value="UniProtKB-SubCell"/>
</dbReference>
<dbReference type="OrthoDB" id="277961at2759"/>
<dbReference type="EMBL" id="KB469296">
    <property type="protein sequence ID" value="EPQ60539.1"/>
    <property type="molecule type" value="Genomic_DNA"/>
</dbReference>
<evidence type="ECO:0000256" key="2">
    <source>
        <dbReference type="ARBA" id="ARBA00004604"/>
    </source>
</evidence>
<dbReference type="AlphaFoldDB" id="S7S3Y1"/>
<evidence type="ECO:0000256" key="6">
    <source>
        <dbReference type="ARBA" id="ARBA00023054"/>
    </source>
</evidence>
<comment type="subcellular location">
    <subcellularLocation>
        <location evidence="2 8">Nucleus</location>
        <location evidence="2 8">Nucleolus</location>
    </subcellularLocation>
</comment>
<keyword evidence="7 8" id="KW-0539">Nucleus</keyword>
<dbReference type="HOGENOM" id="CLU_125051_1_0_1"/>
<sequence>MSDTQTTASNNTGLSSEQTVIPVAPSANGRASGKPWKSRKTAIVRSTLPDGVKTKKWEDRMEKAKREQAMKKLQAELKEEKQAEIARRREITQERKKMAEERQRAEDLKAKMGARKAARLRRRAGRTKKISH</sequence>
<dbReference type="KEGG" id="gtr:GLOTRDRAFT_135211"/>
<dbReference type="Pfam" id="PF03879">
    <property type="entry name" value="Cgr1"/>
    <property type="match status" value="1"/>
</dbReference>
<evidence type="ECO:0000313" key="11">
    <source>
        <dbReference type="Proteomes" id="UP000030669"/>
    </source>
</evidence>
<feature type="compositionally biased region" description="Basic and acidic residues" evidence="9">
    <location>
        <begin position="91"/>
        <end position="110"/>
    </location>
</feature>
<evidence type="ECO:0000256" key="4">
    <source>
        <dbReference type="ARBA" id="ARBA00022517"/>
    </source>
</evidence>
<evidence type="ECO:0000313" key="10">
    <source>
        <dbReference type="EMBL" id="EPQ60539.1"/>
    </source>
</evidence>
<dbReference type="GO" id="GO:0006364">
    <property type="term" value="P:rRNA processing"/>
    <property type="evidence" value="ECO:0007669"/>
    <property type="project" value="UniProtKB-UniRule"/>
</dbReference>
<dbReference type="RefSeq" id="XP_007860931.1">
    <property type="nucleotide sequence ID" value="XM_007862740.1"/>
</dbReference>
<protein>
    <recommendedName>
        <fullName evidence="8">rRNA-processing protein</fullName>
    </recommendedName>
</protein>
<evidence type="ECO:0000256" key="5">
    <source>
        <dbReference type="ARBA" id="ARBA00022552"/>
    </source>
</evidence>
<keyword evidence="4 8" id="KW-0690">Ribosome biogenesis</keyword>
<keyword evidence="11" id="KW-1185">Reference proteome</keyword>
<organism evidence="10 11">
    <name type="scientific">Gloeophyllum trabeum (strain ATCC 11539 / FP-39264 / Madison 617)</name>
    <name type="common">Brown rot fungus</name>
    <dbReference type="NCBI Taxonomy" id="670483"/>
    <lineage>
        <taxon>Eukaryota</taxon>
        <taxon>Fungi</taxon>
        <taxon>Dikarya</taxon>
        <taxon>Basidiomycota</taxon>
        <taxon>Agaricomycotina</taxon>
        <taxon>Agaricomycetes</taxon>
        <taxon>Gloeophyllales</taxon>
        <taxon>Gloeophyllaceae</taxon>
        <taxon>Gloeophyllum</taxon>
    </lineage>
</organism>
<name>S7S3Y1_GLOTA</name>
<feature type="region of interest" description="Disordered" evidence="9">
    <location>
        <begin position="1"/>
        <end position="39"/>
    </location>
</feature>
<dbReference type="GeneID" id="19303276"/>
<proteinExistence type="inferred from homology"/>
<dbReference type="OMA" id="NGKQWHD"/>
<keyword evidence="5 8" id="KW-0698">rRNA processing</keyword>
<evidence type="ECO:0000256" key="9">
    <source>
        <dbReference type="SAM" id="MobiDB-lite"/>
    </source>
</evidence>
<reference evidence="10 11" key="1">
    <citation type="journal article" date="2012" name="Science">
        <title>The Paleozoic origin of enzymatic lignin decomposition reconstructed from 31 fungal genomes.</title>
        <authorList>
            <person name="Floudas D."/>
            <person name="Binder M."/>
            <person name="Riley R."/>
            <person name="Barry K."/>
            <person name="Blanchette R.A."/>
            <person name="Henrissat B."/>
            <person name="Martinez A.T."/>
            <person name="Otillar R."/>
            <person name="Spatafora J.W."/>
            <person name="Yadav J.S."/>
            <person name="Aerts A."/>
            <person name="Benoit I."/>
            <person name="Boyd A."/>
            <person name="Carlson A."/>
            <person name="Copeland A."/>
            <person name="Coutinho P.M."/>
            <person name="de Vries R.P."/>
            <person name="Ferreira P."/>
            <person name="Findley K."/>
            <person name="Foster B."/>
            <person name="Gaskell J."/>
            <person name="Glotzer D."/>
            <person name="Gorecki P."/>
            <person name="Heitman J."/>
            <person name="Hesse C."/>
            <person name="Hori C."/>
            <person name="Igarashi K."/>
            <person name="Jurgens J.A."/>
            <person name="Kallen N."/>
            <person name="Kersten P."/>
            <person name="Kohler A."/>
            <person name="Kuees U."/>
            <person name="Kumar T.K.A."/>
            <person name="Kuo A."/>
            <person name="LaButti K."/>
            <person name="Larrondo L.F."/>
            <person name="Lindquist E."/>
            <person name="Ling A."/>
            <person name="Lombard V."/>
            <person name="Lucas S."/>
            <person name="Lundell T."/>
            <person name="Martin R."/>
            <person name="McLaughlin D.J."/>
            <person name="Morgenstern I."/>
            <person name="Morin E."/>
            <person name="Murat C."/>
            <person name="Nagy L.G."/>
            <person name="Nolan M."/>
            <person name="Ohm R.A."/>
            <person name="Patyshakuliyeva A."/>
            <person name="Rokas A."/>
            <person name="Ruiz-Duenas F.J."/>
            <person name="Sabat G."/>
            <person name="Salamov A."/>
            <person name="Samejima M."/>
            <person name="Schmutz J."/>
            <person name="Slot J.C."/>
            <person name="St John F."/>
            <person name="Stenlid J."/>
            <person name="Sun H."/>
            <person name="Sun S."/>
            <person name="Syed K."/>
            <person name="Tsang A."/>
            <person name="Wiebenga A."/>
            <person name="Young D."/>
            <person name="Pisabarro A."/>
            <person name="Eastwood D.C."/>
            <person name="Martin F."/>
            <person name="Cullen D."/>
            <person name="Grigoriev I.V."/>
            <person name="Hibbett D.S."/>
        </authorList>
    </citation>
    <scope>NUCLEOTIDE SEQUENCE [LARGE SCALE GENOMIC DNA]</scope>
    <source>
        <strain evidence="10 11">ATCC 11539</strain>
    </source>
</reference>
<evidence type="ECO:0000256" key="8">
    <source>
        <dbReference type="RuleBase" id="RU363084"/>
    </source>
</evidence>
<dbReference type="Proteomes" id="UP000030669">
    <property type="component" value="Unassembled WGS sequence"/>
</dbReference>
<comment type="function">
    <text evidence="1 8">Involved in nucleolar integrity and required for processing of the pre-rRNA for the 60S ribosome subunit.</text>
</comment>
<comment type="similarity">
    <text evidence="3 8">Belongs to the CGR1 family.</text>
</comment>
<feature type="region of interest" description="Disordered" evidence="9">
    <location>
        <begin position="91"/>
        <end position="132"/>
    </location>
</feature>
<accession>S7S3Y1</accession>
<feature type="compositionally biased region" description="Polar residues" evidence="9">
    <location>
        <begin position="1"/>
        <end position="19"/>
    </location>
</feature>
<evidence type="ECO:0000256" key="1">
    <source>
        <dbReference type="ARBA" id="ARBA00004090"/>
    </source>
</evidence>
<feature type="compositionally biased region" description="Basic residues" evidence="9">
    <location>
        <begin position="112"/>
        <end position="132"/>
    </location>
</feature>
<keyword evidence="6" id="KW-0175">Coiled coil</keyword>
<evidence type="ECO:0000256" key="7">
    <source>
        <dbReference type="ARBA" id="ARBA00023242"/>
    </source>
</evidence>
<evidence type="ECO:0000256" key="3">
    <source>
        <dbReference type="ARBA" id="ARBA00007869"/>
    </source>
</evidence>
<dbReference type="eggNOG" id="ENOG502SCS3">
    <property type="taxonomic scope" value="Eukaryota"/>
</dbReference>